<dbReference type="EMBL" id="JBCDNA010000001">
    <property type="protein sequence ID" value="MEL4454359.1"/>
    <property type="molecule type" value="Genomic_DNA"/>
</dbReference>
<evidence type="ECO:0000259" key="1">
    <source>
        <dbReference type="Pfam" id="PF02589"/>
    </source>
</evidence>
<dbReference type="InterPro" id="IPR037171">
    <property type="entry name" value="NagB/RpiA_transferase-like"/>
</dbReference>
<feature type="domain" description="LUD" evidence="1">
    <location>
        <begin position="100"/>
        <end position="162"/>
    </location>
</feature>
<dbReference type="Pfam" id="PF02589">
    <property type="entry name" value="LUD_dom"/>
    <property type="match status" value="1"/>
</dbReference>
<evidence type="ECO:0000313" key="2">
    <source>
        <dbReference type="EMBL" id="MEL4454359.1"/>
    </source>
</evidence>
<evidence type="ECO:0000313" key="3">
    <source>
        <dbReference type="Proteomes" id="UP001474120"/>
    </source>
</evidence>
<organism evidence="2 3">
    <name type="scientific">Lutimonas vermicola</name>
    <dbReference type="NCBI Taxonomy" id="414288"/>
    <lineage>
        <taxon>Bacteria</taxon>
        <taxon>Pseudomonadati</taxon>
        <taxon>Bacteroidota</taxon>
        <taxon>Flavobacteriia</taxon>
        <taxon>Flavobacteriales</taxon>
        <taxon>Flavobacteriaceae</taxon>
        <taxon>Lutimonas</taxon>
    </lineage>
</organism>
<dbReference type="InterPro" id="IPR003741">
    <property type="entry name" value="LUD_dom"/>
</dbReference>
<dbReference type="Gene3D" id="3.40.50.10420">
    <property type="entry name" value="NagB/RpiA/CoA transferase-like"/>
    <property type="match status" value="1"/>
</dbReference>
<gene>
    <name evidence="2" type="ORF">AABB81_00515</name>
</gene>
<reference evidence="2 3" key="1">
    <citation type="submission" date="2024-04" db="EMBL/GenBank/DDBJ databases">
        <title>whole genome sequencing of Lutimonas vermicola strain IMCC1616.</title>
        <authorList>
            <person name="Bae S.S."/>
        </authorList>
    </citation>
    <scope>NUCLEOTIDE SEQUENCE [LARGE SCALE GENOMIC DNA]</scope>
    <source>
        <strain evidence="2 3">IMCC1616</strain>
    </source>
</reference>
<dbReference type="InterPro" id="IPR024185">
    <property type="entry name" value="FTHF_cligase-like_sf"/>
</dbReference>
<dbReference type="SUPFAM" id="SSF100950">
    <property type="entry name" value="NagB/RpiA/CoA transferase-like"/>
    <property type="match status" value="1"/>
</dbReference>
<dbReference type="Proteomes" id="UP001474120">
    <property type="component" value="Unassembled WGS sequence"/>
</dbReference>
<dbReference type="RefSeq" id="WP_342157887.1">
    <property type="nucleotide sequence ID" value="NZ_JBCDNA010000001.1"/>
</dbReference>
<keyword evidence="3" id="KW-1185">Reference proteome</keyword>
<accession>A0ABU9KW50</accession>
<protein>
    <submittedName>
        <fullName evidence="2">LUD domain-containing protein</fullName>
    </submittedName>
</protein>
<comment type="caution">
    <text evidence="2">The sequence shown here is derived from an EMBL/GenBank/DDBJ whole genome shotgun (WGS) entry which is preliminary data.</text>
</comment>
<sequence length="199" mass="22656">MSFFNKFLKNIVKTSQKKESEKANGQEDGLSVDEQFVKKFIHKGGKFLYCADVEEAEKNLVQVLQENQWNNVVTFDDEIRELLTTIQSAKTSKIIPSLPFMTQCECLIANDGSIMFSSKQLKDKKLKDLPSNFIVYAKTSQIVKDSRDGISGIRNRSEKNSPTIISSIKDFIINKTETDFMSYGNTNSKTLYLLLLEDL</sequence>
<name>A0ABU9KW50_9FLAO</name>
<proteinExistence type="predicted"/>